<accession>A0A6C0JM83</accession>
<name>A0A6C0JM83_9ZZZZ</name>
<sequence>MENNTKMSLNKTNLNKWVEQGKTIPICINEGCENNVAIRHWSAQGDPSLKTECSRCADARKRNKNIDGITFHKKKYCENKDGILGFICPMDKERYSEFPSDIYHMDHLDGNHHNNSLDNLKTFCAICHTRKGKESDDFNAFKSSSRIHKV</sequence>
<evidence type="ECO:0000313" key="1">
    <source>
        <dbReference type="EMBL" id="QHU05886.1"/>
    </source>
</evidence>
<dbReference type="EMBL" id="MN740423">
    <property type="protein sequence ID" value="QHU05886.1"/>
    <property type="molecule type" value="Genomic_DNA"/>
</dbReference>
<dbReference type="AlphaFoldDB" id="A0A6C0JM83"/>
<evidence type="ECO:0008006" key="2">
    <source>
        <dbReference type="Google" id="ProtNLM"/>
    </source>
</evidence>
<reference evidence="1" key="1">
    <citation type="journal article" date="2020" name="Nature">
        <title>Giant virus diversity and host interactions through global metagenomics.</title>
        <authorList>
            <person name="Schulz F."/>
            <person name="Roux S."/>
            <person name="Paez-Espino D."/>
            <person name="Jungbluth S."/>
            <person name="Walsh D.A."/>
            <person name="Denef V.J."/>
            <person name="McMahon K.D."/>
            <person name="Konstantinidis K.T."/>
            <person name="Eloe-Fadrosh E.A."/>
            <person name="Kyrpides N.C."/>
            <person name="Woyke T."/>
        </authorList>
    </citation>
    <scope>NUCLEOTIDE SEQUENCE</scope>
    <source>
        <strain evidence="1">GVMAG-M-3300027736-24</strain>
    </source>
</reference>
<proteinExistence type="predicted"/>
<organism evidence="1">
    <name type="scientific">viral metagenome</name>
    <dbReference type="NCBI Taxonomy" id="1070528"/>
    <lineage>
        <taxon>unclassified sequences</taxon>
        <taxon>metagenomes</taxon>
        <taxon>organismal metagenomes</taxon>
    </lineage>
</organism>
<protein>
    <recommendedName>
        <fullName evidence="2">HNH nuclease domain-containing protein</fullName>
    </recommendedName>
</protein>